<reference evidence="2 3" key="1">
    <citation type="submission" date="2024-01" db="EMBL/GenBank/DDBJ databases">
        <title>A telomere-to-telomere, gap-free genome of sweet tea (Lithocarpus litseifolius).</title>
        <authorList>
            <person name="Zhou J."/>
        </authorList>
    </citation>
    <scope>NUCLEOTIDE SEQUENCE [LARGE SCALE GENOMIC DNA]</scope>
    <source>
        <strain evidence="2">Zhou-2022a</strain>
        <tissue evidence="2">Leaf</tissue>
    </source>
</reference>
<evidence type="ECO:0000313" key="2">
    <source>
        <dbReference type="EMBL" id="KAL0011438.1"/>
    </source>
</evidence>
<keyword evidence="1" id="KW-0472">Membrane</keyword>
<comment type="caution">
    <text evidence="2">The sequence shown here is derived from an EMBL/GenBank/DDBJ whole genome shotgun (WGS) entry which is preliminary data.</text>
</comment>
<dbReference type="GO" id="GO:0006887">
    <property type="term" value="P:exocytosis"/>
    <property type="evidence" value="ECO:0007669"/>
    <property type="project" value="TreeGrafter"/>
</dbReference>
<name>A0AAW2DPF5_9ROSI</name>
<keyword evidence="1" id="KW-1133">Transmembrane helix</keyword>
<dbReference type="GO" id="GO:0006893">
    <property type="term" value="P:Golgi to plasma membrane transport"/>
    <property type="evidence" value="ECO:0007669"/>
    <property type="project" value="TreeGrafter"/>
</dbReference>
<dbReference type="PANTHER" id="PTHR10241">
    <property type="entry name" value="LETHAL 2 GIANT LARVAE PROTEIN"/>
    <property type="match status" value="1"/>
</dbReference>
<proteinExistence type="predicted"/>
<dbReference type="AlphaFoldDB" id="A0AAW2DPF5"/>
<dbReference type="GO" id="GO:0005886">
    <property type="term" value="C:plasma membrane"/>
    <property type="evidence" value="ECO:0007669"/>
    <property type="project" value="TreeGrafter"/>
</dbReference>
<dbReference type="GO" id="GO:0045159">
    <property type="term" value="F:myosin II binding"/>
    <property type="evidence" value="ECO:0007669"/>
    <property type="project" value="TreeGrafter"/>
</dbReference>
<feature type="transmembrane region" description="Helical" evidence="1">
    <location>
        <begin position="144"/>
        <end position="163"/>
    </location>
</feature>
<keyword evidence="1" id="KW-0812">Transmembrane</keyword>
<dbReference type="Proteomes" id="UP001459277">
    <property type="component" value="Unassembled WGS sequence"/>
</dbReference>
<dbReference type="GO" id="GO:0005096">
    <property type="term" value="F:GTPase activator activity"/>
    <property type="evidence" value="ECO:0007669"/>
    <property type="project" value="TreeGrafter"/>
</dbReference>
<dbReference type="GO" id="GO:0019905">
    <property type="term" value="F:syntaxin binding"/>
    <property type="evidence" value="ECO:0007669"/>
    <property type="project" value="TreeGrafter"/>
</dbReference>
<keyword evidence="3" id="KW-1185">Reference proteome</keyword>
<dbReference type="PANTHER" id="PTHR10241:SF27">
    <property type="entry name" value="TRANSDUCIN_WD40 REPEAT-LIKE SUPERFAMILY PROTEIN"/>
    <property type="match status" value="1"/>
</dbReference>
<evidence type="ECO:0000256" key="1">
    <source>
        <dbReference type="SAM" id="Phobius"/>
    </source>
</evidence>
<dbReference type="GO" id="GO:0005737">
    <property type="term" value="C:cytoplasm"/>
    <property type="evidence" value="ECO:0007669"/>
    <property type="project" value="TreeGrafter"/>
</dbReference>
<gene>
    <name evidence="2" type="ORF">SO802_006546</name>
</gene>
<accession>A0AAW2DPF5</accession>
<protein>
    <submittedName>
        <fullName evidence="2">Uncharacterized protein</fullName>
    </submittedName>
</protein>
<organism evidence="2 3">
    <name type="scientific">Lithocarpus litseifolius</name>
    <dbReference type="NCBI Taxonomy" id="425828"/>
    <lineage>
        <taxon>Eukaryota</taxon>
        <taxon>Viridiplantae</taxon>
        <taxon>Streptophyta</taxon>
        <taxon>Embryophyta</taxon>
        <taxon>Tracheophyta</taxon>
        <taxon>Spermatophyta</taxon>
        <taxon>Magnoliopsida</taxon>
        <taxon>eudicotyledons</taxon>
        <taxon>Gunneridae</taxon>
        <taxon>Pentapetalae</taxon>
        <taxon>rosids</taxon>
        <taxon>fabids</taxon>
        <taxon>Fagales</taxon>
        <taxon>Fagaceae</taxon>
        <taxon>Lithocarpus</taxon>
    </lineage>
</organism>
<dbReference type="EMBL" id="JAZDWU010000002">
    <property type="protein sequence ID" value="KAL0011438.1"/>
    <property type="molecule type" value="Genomic_DNA"/>
</dbReference>
<sequence length="167" mass="18603">MDFASSSFLVSSGVYALNLKVLLICTGDISFQFQTSVLHGFEKNVLVVGTKVSSVLTLDSETGNMLTTSRVQPKKPSKVLFMQRAWDPNAPDLSKRNSLEDAIPKQLVLLCSEKAAYVYSLTHIIQGVKKVHYKKCFKPLLVAGHQHFIVPLILTGLFSFILVEKFR</sequence>
<evidence type="ECO:0000313" key="3">
    <source>
        <dbReference type="Proteomes" id="UP001459277"/>
    </source>
</evidence>